<gene>
    <name evidence="6" type="ORF">PYX00_002384</name>
</gene>
<dbReference type="Pfam" id="PF11830">
    <property type="entry name" value="DUF3350"/>
    <property type="match status" value="1"/>
</dbReference>
<dbReference type="InterPro" id="IPR021785">
    <property type="entry name" value="DUF3350"/>
</dbReference>
<dbReference type="Gene3D" id="1.10.10.2750">
    <property type="match status" value="1"/>
</dbReference>
<dbReference type="InterPro" id="IPR035969">
    <property type="entry name" value="Rab-GAP_TBC_sf"/>
</dbReference>
<evidence type="ECO:0000256" key="2">
    <source>
        <dbReference type="ARBA" id="ARBA00022553"/>
    </source>
</evidence>
<evidence type="ECO:0000256" key="1">
    <source>
        <dbReference type="ARBA" id="ARBA00022468"/>
    </source>
</evidence>
<dbReference type="PANTHER" id="PTHR47219:SF16">
    <property type="entry name" value="GTPASE ACTIVATING PROTEIN"/>
    <property type="match status" value="1"/>
</dbReference>
<dbReference type="GO" id="GO:0005096">
    <property type="term" value="F:GTPase activator activity"/>
    <property type="evidence" value="ECO:0007669"/>
    <property type="project" value="UniProtKB-KW"/>
</dbReference>
<keyword evidence="3" id="KW-0175">Coiled coil</keyword>
<name>A0AAW2IGQ2_9NEOP</name>
<dbReference type="Gene3D" id="2.30.29.30">
    <property type="entry name" value="Pleckstrin-homology domain (PH domain)/Phosphotyrosine-binding domain (PTB)"/>
    <property type="match status" value="2"/>
</dbReference>
<dbReference type="CDD" id="cd01269">
    <property type="entry name" value="PTB_TBC1D1_like"/>
    <property type="match status" value="1"/>
</dbReference>
<dbReference type="InterPro" id="IPR000195">
    <property type="entry name" value="Rab-GAP-TBC_dom"/>
</dbReference>
<feature type="domain" description="Rab-GAP TBC" evidence="5">
    <location>
        <begin position="782"/>
        <end position="978"/>
    </location>
</feature>
<dbReference type="CDD" id="cd00934">
    <property type="entry name" value="PTB"/>
    <property type="match status" value="1"/>
</dbReference>
<protein>
    <recommendedName>
        <fullName evidence="5">Rab-GAP TBC domain-containing protein</fullName>
    </recommendedName>
</protein>
<reference evidence="6" key="1">
    <citation type="journal article" date="2024" name="Gigascience">
        <title>Chromosome-level genome of the poultry shaft louse Menopon gallinae provides insight into the host-switching and adaptive evolution of parasitic lice.</title>
        <authorList>
            <person name="Xu Y."/>
            <person name="Ma L."/>
            <person name="Liu S."/>
            <person name="Liang Y."/>
            <person name="Liu Q."/>
            <person name="He Z."/>
            <person name="Tian L."/>
            <person name="Duan Y."/>
            <person name="Cai W."/>
            <person name="Li H."/>
            <person name="Song F."/>
        </authorList>
    </citation>
    <scope>NUCLEOTIDE SEQUENCE</scope>
    <source>
        <strain evidence="6">Cailab_2023a</strain>
    </source>
</reference>
<dbReference type="SUPFAM" id="SSF47923">
    <property type="entry name" value="Ypt/Rab-GAP domain of gyp1p"/>
    <property type="match status" value="2"/>
</dbReference>
<dbReference type="Pfam" id="PF00566">
    <property type="entry name" value="RabGAP-TBC"/>
    <property type="match status" value="1"/>
</dbReference>
<dbReference type="InterPro" id="IPR011993">
    <property type="entry name" value="PH-like_dom_sf"/>
</dbReference>
<evidence type="ECO:0000256" key="4">
    <source>
        <dbReference type="SAM" id="MobiDB-lite"/>
    </source>
</evidence>
<proteinExistence type="predicted"/>
<comment type="caution">
    <text evidence="6">The sequence shown here is derived from an EMBL/GenBank/DDBJ whole genome shotgun (WGS) entry which is preliminary data.</text>
</comment>
<keyword evidence="2" id="KW-0597">Phosphoprotein</keyword>
<evidence type="ECO:0000259" key="5">
    <source>
        <dbReference type="PROSITE" id="PS50086"/>
    </source>
</evidence>
<accession>A0AAW2IGQ2</accession>
<dbReference type="Gene3D" id="1.10.472.80">
    <property type="entry name" value="Ypt/Rab-GAP domain of gyp1p, domain 3"/>
    <property type="match status" value="1"/>
</dbReference>
<feature type="compositionally biased region" description="Basic and acidic residues" evidence="4">
    <location>
        <begin position="577"/>
        <end position="595"/>
    </location>
</feature>
<dbReference type="PANTHER" id="PTHR47219">
    <property type="entry name" value="RAB GTPASE-ACTIVATING PROTEIN 1-LIKE"/>
    <property type="match status" value="1"/>
</dbReference>
<feature type="coiled-coil region" evidence="3">
    <location>
        <begin position="1032"/>
        <end position="1090"/>
    </location>
</feature>
<keyword evidence="1" id="KW-0343">GTPase activation</keyword>
<dbReference type="SUPFAM" id="SSF50729">
    <property type="entry name" value="PH domain-like"/>
    <property type="match status" value="2"/>
</dbReference>
<feature type="region of interest" description="Disordered" evidence="4">
    <location>
        <begin position="542"/>
        <end position="601"/>
    </location>
</feature>
<dbReference type="InterPro" id="IPR050302">
    <property type="entry name" value="Rab_GAP_TBC_domain"/>
</dbReference>
<organism evidence="6">
    <name type="scientific">Menopon gallinae</name>
    <name type="common">poultry shaft louse</name>
    <dbReference type="NCBI Taxonomy" id="328185"/>
    <lineage>
        <taxon>Eukaryota</taxon>
        <taxon>Metazoa</taxon>
        <taxon>Ecdysozoa</taxon>
        <taxon>Arthropoda</taxon>
        <taxon>Hexapoda</taxon>
        <taxon>Insecta</taxon>
        <taxon>Pterygota</taxon>
        <taxon>Neoptera</taxon>
        <taxon>Paraneoptera</taxon>
        <taxon>Psocodea</taxon>
        <taxon>Troctomorpha</taxon>
        <taxon>Phthiraptera</taxon>
        <taxon>Amblycera</taxon>
        <taxon>Menoponidae</taxon>
        <taxon>Menopon</taxon>
    </lineage>
</organism>
<dbReference type="InterPro" id="IPR006020">
    <property type="entry name" value="PTB/PI_dom"/>
</dbReference>
<dbReference type="EMBL" id="JARGDH010000001">
    <property type="protein sequence ID" value="KAL0281382.1"/>
    <property type="molecule type" value="Genomic_DNA"/>
</dbReference>
<dbReference type="SMART" id="SM00462">
    <property type="entry name" value="PTB"/>
    <property type="match status" value="2"/>
</dbReference>
<sequence>MVCFNVDYLGFTVVDRLFSTPMVPWVIADVKRRKKVLKITLVIEDKEIKGIGDKENSLFRHHVQKLNRFCCDPNNSRVFLYLVREDPDPLLHCYVYEASDVTDVMEILQTMKESTREGSQWQTPTKSHSSAASLTSLCRDLSPSNSQFFEVLYVGRLKVSHRNVPDTFIDDALEKIKLQLKKTKKNSENENEFCKSVSLEPCAKIEDGEIKPSAGKVDDVKERKRLKQSFSHDDIHAKIGHEKCMNILRNQNICDINNVKNFSDSETPAEGLAPTVSEDDIRRANHEMGFRRARSGSLGVIETFRKKTDDSNHNRTMLFYVGKVDLCLISPDRKKILFHKNLKDIVGCVQGLRHNEHFGFISREDECYIGYLFKCECGSVADDIVSVITQSFLSTKDAKEMKQPPLSCEHCPMAWFHKLCADVEGLNDKKTLTVILRRIETLPAEEQEVIQTKFLGTESSNIKEQNEFLMILLRTHCETKQTRHVHDTAENRSEFLHQYLGGSTIFMKAKRSLTSSFDQLLKRKGSQLDIQSHNSQLKELIKKSNSQNDEGSDGGRSSGSENGKKDNKRQYSPSEIEQLKNHFQEETSVDSDRKNQGKKPSFHDIAAITVNNQKIEKNLQKTNAEVEDEADCESPKTPMMNIFLKVGSTTKSPDNDKFFPNEMNETPPGSWRQAIFNRVVTPGKMDQSDAKMTRIRTKEDLRDLWKKAINQQLLLIRMEKENARLRARQEEATVKRIKLEYDELGSASKEYTGIWDLISSKDSRVISSKCDNQMLLQAIRQGVPPAKRGDVWHFLAVQYCLKQPPFDSTGYPNYDVPYEDLLKQLTSFQHAILIDLGRTFPNHPYFSSPLGPGQLALFNILKAYSLLDPQVGYCQGLSFIAGVLLLHMSEEAAFLLLRHLMFRRGIRKQYLPDMAALQVQLYQLTRLLYDTLPKLYAHFDKNEVAPTLYAAPWMLTVFASQFPLGFVTRVFDLVFLEHATDVVFRVILALLEEHMESLLSISTFEEIMNYLKNEIPKMSSEHVEKVMKRVLTMDISKRLREYEVEYNVLQEEMSSPRPKLGEIKKLELENKRLTDQNLALLEQLEIVNKNSSLLEKTRTTQQSVINRLETQIRSLELTVAALGEFISDTVEHHKDISIPGDIRRIISNLELAELRSSKHGKADGFQNRLNKSGMLKKSFTSMGFMEEDSRREALQELNKRQNSLRGVPLKVILDEDDEDRKKINGSSTNLTSKITSGVTSLFNSSHNKNFQDAGKIVETDGHTRNFSGEIGALRLKESAINPNRKTKDFQSEITLTNAPESECPSVPFHPLNACNDVAITYNGTTKLKSIKSGHKLNRSNTTIQCE</sequence>
<dbReference type="EMBL" id="JARGDH010000001">
    <property type="protein sequence ID" value="KAL0281379.1"/>
    <property type="molecule type" value="Genomic_DNA"/>
</dbReference>
<evidence type="ECO:0000256" key="3">
    <source>
        <dbReference type="SAM" id="Coils"/>
    </source>
</evidence>
<evidence type="ECO:0000313" key="6">
    <source>
        <dbReference type="EMBL" id="KAL0281379.1"/>
    </source>
</evidence>
<dbReference type="FunFam" id="1.10.8.270:FF:000001">
    <property type="entry name" value="TBC1 domain family member 1"/>
    <property type="match status" value="1"/>
</dbReference>
<dbReference type="SMART" id="SM00164">
    <property type="entry name" value="TBC"/>
    <property type="match status" value="1"/>
</dbReference>
<dbReference type="Gene3D" id="1.10.8.270">
    <property type="entry name" value="putative rabgap domain of human tbc1 domain family member 14 like domains"/>
    <property type="match status" value="1"/>
</dbReference>
<dbReference type="FunFam" id="1.10.472.80:FF:000043">
    <property type="entry name" value="Pollux, isoform A"/>
    <property type="match status" value="1"/>
</dbReference>
<dbReference type="FunFam" id="1.10.10.2750:FF:000002">
    <property type="entry name" value="TBC1 domain family member 4"/>
    <property type="match status" value="1"/>
</dbReference>
<dbReference type="PROSITE" id="PS50086">
    <property type="entry name" value="TBC_RABGAP"/>
    <property type="match status" value="1"/>
</dbReference>